<evidence type="ECO:0000313" key="2">
    <source>
        <dbReference type="Proteomes" id="UP001172386"/>
    </source>
</evidence>
<gene>
    <name evidence="1" type="ORF">H2198_008962</name>
</gene>
<sequence length="2518" mass="278132">MMGCSHYKTRSQLVREFATGAAIEHDPATLQRFADGHRFEDLARPLAEQILGEELFPVTGTHGKFSASFDGLTLLEDTAFEHKSLNDDLRLAMHDGNDALPLHYQVQMEHQAMVSGAERVLFMASKWAGNELVEERHCWYIPNPELRAKIVAGWAQFEADVAGYEPAPVAEPVSAGRTPDQMPALRIEVTGMVTASNLAEWKDQAIAVFQGISTELVSDQDFADAETTVKWCGNIEEQLKVAKQHALSQTESIDLLFRTIDDIAAEARAKRLDLEKLVKRRKDERRTEIGNAARRAVLAHVQAINDTMGEHAIPVSPTLVADIGDAMKGKRSFSSMQEAVDAVAANAKVDASQVADRIRANIRVMEMEVGTHAALFPDRVQLCSTKSAEDLRNLMAARISQHQQAEQARLDAERDKIREQEQAKAQEVVAAAQAAQVQQVPVAEAASAQAEAATAASAPSTSATQRQIVRIKLGQIVDLIAPLKIDAEGLRQLGFEPAATERGSKLYDADQVDAMRAAMIRSLQRPLWPRSWTYPTAPHTSGSSGALTRSPGPTCRRRACHEDLHEVRGPAAAAVLPPDQRQAHRRVRALPEHRAPPARPAAPPAPRPAAGAPEQPHQPVARAGAPRAASEPRMKKMHTPGPWNWFERADGTIYLATPDRGHLCVLDAGSTDIGGSQPRLAVWDGEQRGRQGGVMRIFIEAGGPFHPDACLIGAAPLLLAALTKAVEETEKMHFEAWMVRVCPSGDVESVQRQWLDSSDHRDFVDEWREQIDAIAKATAHRGLRLGPIHRQGAGRPRPHLPPVPTQPGRKAAHRDADVPAQRPPPAYRGAAADCTPPAAREGRRHRLCPDRGRAGLPTAGGCMNTKKTLADVRPGGRVRLGDQRSDLVPGIVRCAKCAFQLHRTNLYLQSGTVGAGDSKTEPCPNGCGPLWPVTWETWAREGWAEAERLHLENAALSAQPSPGGQGDALLESLVARWRKDADEVGTSSNTLCQKVANCTMRHAAELQAVLAARQPVAGLSWAEYWIERGQFDVAHDIDAFSRAEGWALQRFPGAHQSVGQEPAMYQVRPRSFPAGEGWREVSKRQFDDRGEFPGYPDTEWERRTLYAALPTQHSPTLTEIGIFLKKCDPRLVCDYVNDDVGLRTALWTSLALIPPAGDPVAWVNGRHLDECIAMPMIESNDDATVLKPRNIAASSRPDGYTDTPLYRHPAQAVDLGAVREAVRKAWQKCAAGESVDLQFGTLLALIDSQAGRHQNWRTPSSIFDALHAEFHFTLDGASEPGNGLLPLASTADAPISWTGHHVFCNPPWSNIRPFVDQAPWADLAVFLVPARTNVGWFHHALQLGARTRFFLGRPKFELPDHSGNGHNSPLLTTALTHTAPRAQGCAGAGGGALMADLLPILVACEYSDTVASAFRAFGFDAYSCDLRPSEGDPRWHIQDDVRNHLQAGRWLAMVAHPYCTFNTLAGIRWMYHPDDTALPQPDRRRHPKYPNRMRDFLEGALLFADLMVAPVEFIAAENSKPHGLAMSVLGRPTQTVQPYDFGSPFTKGATLWLKNLPALVASHTKAQVIQQHGKIEARCHLMPPGPDREKERSRFDPAIAAAMAQQWGGTSSKRRQQAEHSRVPAQQRDPALSGRPRVAGGAVVCDRGQAGAEDAAGDGMETEQGSSVMGRKPKKPGAIPRFRPRKQKSGVVHYYYDHGGKPRKETALGSDYGLAIQKWAELERAATIPTDAKLTFRQAAERYRIEVIPTKAEGTRKANLRELDTLLKFFDDPPGPLDAIRPTHVFNFLQWRRAAPVSANREKSLLSHLWNWCRKKGYTDLPNPCAGVNRNREDGRDVYVEDDVLQRVYDAADQVLKDAMDLAYLTGQRPADVRELDRRNIKDGVLVLRQSKTKMQMRIAITGELKVLIDRLVSRKRPDDAPISTRLLLGEDWLPIGKDALRYRFDRARERAGIPKDQFQFRDLRAKAGTDKADSAGDIRKAQQQLGHQSVTTTEIYVRKRRDDVRSLTADDLREGRWLTAEGCAIYLGLFPHKGAAIVRRKTFPAPGSTDSDDQPLWDIAAVSDWAAQHVRQEAKSQETCLYRHFNVDGDLLYVGISISIMQRTRTHGYAAAWFRDVSRITVEWHPTRAEAEKAERVAIRQEKPSLSAGWAFYPTLPGRVKPWCVEVAGQRPALPDLVSPLKPSGHPTHPSCDSCPEPRMRLPFCLIAALLLPCKALSAPSHVVTDDIGRFWATYDAVRAEPDVERQVALVQERYIDPGSPGLHALMQVRNYTAREYAAAMRAWPRFWASVRPLTADAQEASATLERDLAAFRELYPALAPATVTYAVGVLRTGGTTLGDKVLIGAEMALGDEGVDVSELPEPMRSRLRIFYDSRPGANNAQNNLHEYVHTQQRETSGSVAQYAVREGVAEYVAERLSGRRPALPMYRYGPAHEAEIRTRFIAEMDGNNLDNWLYNSASNAFGVSDLGYYAGYRIAQDYMRQQADERAGIARMIQLDYADPSAVRAFIEASGWLQAR</sequence>
<reference evidence="1" key="1">
    <citation type="submission" date="2022-10" db="EMBL/GenBank/DDBJ databases">
        <title>Culturing micro-colonial fungi from biological soil crusts in the Mojave desert and describing Neophaeococcomyces mojavensis, and introducing the new genera and species Taxawa tesnikishii.</title>
        <authorList>
            <person name="Kurbessoian T."/>
            <person name="Stajich J.E."/>
        </authorList>
    </citation>
    <scope>NUCLEOTIDE SEQUENCE</scope>
    <source>
        <strain evidence="1">JES_112</strain>
    </source>
</reference>
<proteinExistence type="predicted"/>
<dbReference type="EMBL" id="JAPDRQ010000236">
    <property type="protein sequence ID" value="KAJ9651783.1"/>
    <property type="molecule type" value="Genomic_DNA"/>
</dbReference>
<name>A0ACC2ZWE9_9EURO</name>
<accession>A0ACC2ZWE9</accession>
<evidence type="ECO:0000313" key="1">
    <source>
        <dbReference type="EMBL" id="KAJ9651783.1"/>
    </source>
</evidence>
<protein>
    <submittedName>
        <fullName evidence="1">Uncharacterized protein</fullName>
    </submittedName>
</protein>
<keyword evidence="2" id="KW-1185">Reference proteome</keyword>
<comment type="caution">
    <text evidence="1">The sequence shown here is derived from an EMBL/GenBank/DDBJ whole genome shotgun (WGS) entry which is preliminary data.</text>
</comment>
<organism evidence="1 2">
    <name type="scientific">Neophaeococcomyces mojaviensis</name>
    <dbReference type="NCBI Taxonomy" id="3383035"/>
    <lineage>
        <taxon>Eukaryota</taxon>
        <taxon>Fungi</taxon>
        <taxon>Dikarya</taxon>
        <taxon>Ascomycota</taxon>
        <taxon>Pezizomycotina</taxon>
        <taxon>Eurotiomycetes</taxon>
        <taxon>Chaetothyriomycetidae</taxon>
        <taxon>Chaetothyriales</taxon>
        <taxon>Chaetothyriales incertae sedis</taxon>
        <taxon>Neophaeococcomyces</taxon>
    </lineage>
</organism>
<dbReference type="Proteomes" id="UP001172386">
    <property type="component" value="Unassembled WGS sequence"/>
</dbReference>